<dbReference type="AlphaFoldDB" id="A0A430AH89"/>
<dbReference type="Proteomes" id="UP000288669">
    <property type="component" value="Unassembled WGS sequence"/>
</dbReference>
<feature type="domain" description="N-acetyltransferase" evidence="1">
    <location>
        <begin position="1"/>
        <end position="156"/>
    </location>
</feature>
<dbReference type="InterPro" id="IPR000182">
    <property type="entry name" value="GNAT_dom"/>
</dbReference>
<sequence length="161" mass="18012">MYIRKIGIQDNAPLKKIIQDSLKSLGLAIPGTAYFDPELGALAEYYARRAHAQYWVVENEAGVILGGCGIAPFDEGKKICEFQKLYLVPQAKGLGLGKKLMHHALEFADKYYDSCYLETSSSLTSAIHLYDYFGFTQLKAPLDGSPHAAMDRWYITHTPFL</sequence>
<evidence type="ECO:0000313" key="2">
    <source>
        <dbReference type="EMBL" id="RSU07258.1"/>
    </source>
</evidence>
<dbReference type="PROSITE" id="PS51186">
    <property type="entry name" value="GNAT"/>
    <property type="match status" value="1"/>
</dbReference>
<gene>
    <name evidence="2" type="ORF">CBF30_08365</name>
</gene>
<dbReference type="CDD" id="cd04301">
    <property type="entry name" value="NAT_SF"/>
    <property type="match status" value="1"/>
</dbReference>
<dbReference type="OrthoDB" id="5419426at2"/>
<name>A0A430AH89_9ENTE</name>
<dbReference type="EMBL" id="NGJZ01000002">
    <property type="protein sequence ID" value="RSU07258.1"/>
    <property type="molecule type" value="Genomic_DNA"/>
</dbReference>
<dbReference type="GO" id="GO:0016747">
    <property type="term" value="F:acyltransferase activity, transferring groups other than amino-acyl groups"/>
    <property type="evidence" value="ECO:0007669"/>
    <property type="project" value="InterPro"/>
</dbReference>
<dbReference type="RefSeq" id="WP_126825083.1">
    <property type="nucleotide sequence ID" value="NZ_JBHLWU010000002.1"/>
</dbReference>
<comment type="caution">
    <text evidence="2">The sequence shown here is derived from an EMBL/GenBank/DDBJ whole genome shotgun (WGS) entry which is preliminary data.</text>
</comment>
<protein>
    <submittedName>
        <fullName evidence="2">GNAT family N-acetyltransferase</fullName>
    </submittedName>
</protein>
<organism evidence="2 3">
    <name type="scientific">Vagococcus entomophilus</name>
    <dbReference type="NCBI Taxonomy" id="1160095"/>
    <lineage>
        <taxon>Bacteria</taxon>
        <taxon>Bacillati</taxon>
        <taxon>Bacillota</taxon>
        <taxon>Bacilli</taxon>
        <taxon>Lactobacillales</taxon>
        <taxon>Enterococcaceae</taxon>
        <taxon>Vagococcus</taxon>
    </lineage>
</organism>
<proteinExistence type="predicted"/>
<dbReference type="PANTHER" id="PTHR43305:SF1">
    <property type="entry name" value="FAMILY N-ACETYLTRANSFERASE, PUTATIVE (AFU_ORTHOLOGUE AFUA_2G01380)-RELATED"/>
    <property type="match status" value="1"/>
</dbReference>
<dbReference type="Gene3D" id="3.40.630.30">
    <property type="match status" value="1"/>
</dbReference>
<dbReference type="Pfam" id="PF00583">
    <property type="entry name" value="Acetyltransf_1"/>
    <property type="match status" value="1"/>
</dbReference>
<keyword evidence="3" id="KW-1185">Reference proteome</keyword>
<reference evidence="2 3" key="1">
    <citation type="submission" date="2017-05" db="EMBL/GenBank/DDBJ databases">
        <title>Vagococcus spp. assemblies.</title>
        <authorList>
            <person name="Gulvik C.A."/>
        </authorList>
    </citation>
    <scope>NUCLEOTIDE SEQUENCE [LARGE SCALE GENOMIC DNA]</scope>
    <source>
        <strain evidence="2 3">DSM 24756</strain>
    </source>
</reference>
<dbReference type="PANTHER" id="PTHR43305">
    <property type="entry name" value="FAMILY N-ACETYLTRANSFERASE, PUTATIVE (AFU_ORTHOLOGUE AFUA_2G01380)-RELATED"/>
    <property type="match status" value="1"/>
</dbReference>
<evidence type="ECO:0000259" key="1">
    <source>
        <dbReference type="PROSITE" id="PS51186"/>
    </source>
</evidence>
<keyword evidence="2" id="KW-0808">Transferase</keyword>
<accession>A0A430AH89</accession>
<evidence type="ECO:0000313" key="3">
    <source>
        <dbReference type="Proteomes" id="UP000288669"/>
    </source>
</evidence>
<dbReference type="InterPro" id="IPR016181">
    <property type="entry name" value="Acyl_CoA_acyltransferase"/>
</dbReference>
<dbReference type="InterPro" id="IPR052777">
    <property type="entry name" value="Acetyltransferase_Enz"/>
</dbReference>
<dbReference type="SUPFAM" id="SSF55729">
    <property type="entry name" value="Acyl-CoA N-acyltransferases (Nat)"/>
    <property type="match status" value="1"/>
</dbReference>